<dbReference type="SUPFAM" id="SSF52540">
    <property type="entry name" value="P-loop containing nucleoside triphosphate hydrolases"/>
    <property type="match status" value="1"/>
</dbReference>
<dbReference type="Pfam" id="PF00004">
    <property type="entry name" value="AAA"/>
    <property type="match status" value="1"/>
</dbReference>
<dbReference type="PANTHER" id="PTHR46411">
    <property type="entry name" value="FAMILY ATPASE, PUTATIVE-RELATED"/>
    <property type="match status" value="1"/>
</dbReference>
<organism evidence="3 4">
    <name type="scientific">Marasmiellus scandens</name>
    <dbReference type="NCBI Taxonomy" id="2682957"/>
    <lineage>
        <taxon>Eukaryota</taxon>
        <taxon>Fungi</taxon>
        <taxon>Dikarya</taxon>
        <taxon>Basidiomycota</taxon>
        <taxon>Agaricomycotina</taxon>
        <taxon>Agaricomycetes</taxon>
        <taxon>Agaricomycetidae</taxon>
        <taxon>Agaricales</taxon>
        <taxon>Marasmiineae</taxon>
        <taxon>Omphalotaceae</taxon>
        <taxon>Marasmiellus</taxon>
    </lineage>
</organism>
<dbReference type="InterPro" id="IPR003959">
    <property type="entry name" value="ATPase_AAA_core"/>
</dbReference>
<evidence type="ECO:0000256" key="1">
    <source>
        <dbReference type="SAM" id="MobiDB-lite"/>
    </source>
</evidence>
<gene>
    <name evidence="3" type="ORF">VKT23_019780</name>
</gene>
<dbReference type="Proteomes" id="UP001498398">
    <property type="component" value="Unassembled WGS sequence"/>
</dbReference>
<dbReference type="InterPro" id="IPR027417">
    <property type="entry name" value="P-loop_NTPase"/>
</dbReference>
<comment type="caution">
    <text evidence="3">The sequence shown here is derived from an EMBL/GenBank/DDBJ whole genome shotgun (WGS) entry which is preliminary data.</text>
</comment>
<feature type="region of interest" description="Disordered" evidence="1">
    <location>
        <begin position="624"/>
        <end position="645"/>
    </location>
</feature>
<keyword evidence="4" id="KW-1185">Reference proteome</keyword>
<dbReference type="InterPro" id="IPR054289">
    <property type="entry name" value="DUF7025"/>
</dbReference>
<sequence>MSDIDTDKENVAQADEHAATARTTIKYNHYVQHFEIYDKDEEKYVPWDPETASGIAPDEDPDNWFHVTSRYKDEQARPVNFLSQWSKPLLRLLRASIGGLFFDEEPICEINILFPRIEELKNKLSDTQMALSVQKQRVDLAESLGILHVQELDTSGGDLNAEFKEIVEHLEFLLNYLEEQFRPNATRLELEKEHGLISFDLLGYFFKPKQVLYFMDEDSPVAFIVKNTYTSIYNDSPNIFNLQGFYWIWDGQSYTMKEYTTTILEFRGTTEISQLPIKHLDSKMKDLLAARGRKYVSLRGVHYKLYRGMFTGVFRSYNSVNKKWGDFVLEELKPVVFDDDAWDHLVLDPDVKTLIKALVDSTRNELTSTKLIGDVISGKGGGLVALLHGPPGTGKTLTAEAVAEILQRPLYMVGSGELSVDAYNLEQNLKRILKLAASWDAVLLIDEADVYLERRSLHELSRNALVSVALRVLEYHRGVLFLTTNRIKSFDDAFLSRFSVAISYPELDQNGRLAIWSNFLELAGTRVVNEIKPGEKNIIRRSDLLELANRPFNGRTIKNIVRTAQALALSWNTPLSINQINVVVRAQEKFLIDFAQTPSDEPTEEKKESKSELRTMMNTPVSVSEGQPYNFVKGTEGKDKINPHKGWRSSWVGKVFWRAQKK</sequence>
<dbReference type="Pfam" id="PF22942">
    <property type="entry name" value="DUF7025"/>
    <property type="match status" value="1"/>
</dbReference>
<evidence type="ECO:0000259" key="2">
    <source>
        <dbReference type="SMART" id="SM00382"/>
    </source>
</evidence>
<proteinExistence type="predicted"/>
<evidence type="ECO:0000313" key="3">
    <source>
        <dbReference type="EMBL" id="KAK7435211.1"/>
    </source>
</evidence>
<accession>A0ABR1IPV7</accession>
<dbReference type="CDD" id="cd19481">
    <property type="entry name" value="RecA-like_protease"/>
    <property type="match status" value="1"/>
</dbReference>
<name>A0ABR1IPV7_9AGAR</name>
<reference evidence="3 4" key="1">
    <citation type="submission" date="2024-01" db="EMBL/GenBank/DDBJ databases">
        <title>A draft genome for the cacao thread blight pathogen Marasmiellus scandens.</title>
        <authorList>
            <person name="Baruah I.K."/>
            <person name="Leung J."/>
            <person name="Bukari Y."/>
            <person name="Amoako-Attah I."/>
            <person name="Meinhardt L.W."/>
            <person name="Bailey B.A."/>
            <person name="Cohen S.P."/>
        </authorList>
    </citation>
    <scope>NUCLEOTIDE SEQUENCE [LARGE SCALE GENOMIC DNA]</scope>
    <source>
        <strain evidence="3 4">GH-19</strain>
    </source>
</reference>
<protein>
    <recommendedName>
        <fullName evidence="2">AAA+ ATPase domain-containing protein</fullName>
    </recommendedName>
</protein>
<evidence type="ECO:0000313" key="4">
    <source>
        <dbReference type="Proteomes" id="UP001498398"/>
    </source>
</evidence>
<dbReference type="InterPro" id="IPR003593">
    <property type="entry name" value="AAA+_ATPase"/>
</dbReference>
<dbReference type="PANTHER" id="PTHR46411:SF3">
    <property type="entry name" value="AAA+ ATPASE DOMAIN-CONTAINING PROTEIN"/>
    <property type="match status" value="1"/>
</dbReference>
<feature type="domain" description="AAA+ ATPase" evidence="2">
    <location>
        <begin position="381"/>
        <end position="506"/>
    </location>
</feature>
<dbReference type="SMART" id="SM00382">
    <property type="entry name" value="AAA"/>
    <property type="match status" value="1"/>
</dbReference>
<dbReference type="EMBL" id="JBANRG010000110">
    <property type="protein sequence ID" value="KAK7435211.1"/>
    <property type="molecule type" value="Genomic_DNA"/>
</dbReference>
<dbReference type="Gene3D" id="3.40.50.300">
    <property type="entry name" value="P-loop containing nucleotide triphosphate hydrolases"/>
    <property type="match status" value="1"/>
</dbReference>